<reference evidence="3 4" key="1">
    <citation type="journal article" date="2003" name="Extremophiles">
        <title>Halomonas glaciei sp. nov. isolated from fast ice of Adelie Land, Antarctica.</title>
        <authorList>
            <person name="Reddy G.S."/>
            <person name="Raghavan P.U."/>
            <person name="Sarita N.B."/>
            <person name="Prakash J.S."/>
            <person name="Nagesh N."/>
            <person name="Delille D."/>
            <person name="Shivaji S."/>
        </authorList>
    </citation>
    <scope>NUCLEOTIDE SEQUENCE [LARGE SCALE GENOMIC DNA]</scope>
    <source>
        <strain evidence="3 4">DD39</strain>
    </source>
</reference>
<dbReference type="Gene3D" id="3.40.50.10140">
    <property type="entry name" value="Toll/interleukin-1 receptor homology (TIR) domain"/>
    <property type="match status" value="1"/>
</dbReference>
<name>A0A7Z0RXQ2_9GAMM</name>
<dbReference type="RefSeq" id="WP_179915655.1">
    <property type="nucleotide sequence ID" value="NZ_JACCDE010000008.1"/>
</dbReference>
<sequence>MTTLFFSYSHKDEAMRNELETHLALLKRQGRITAWHDRRISAGTDIHRTISQELEEAEIILLLVSANFLASDYCYDTEMNHAIEKHNGGLAVVIPVILHPCDWHSAPFGHLRATPTDGKPVSMHGNAQEAFSIITKDIREAIEARPRQLSTEPDTETSEPTRSPMTKPRSSNLAIKRSFNDHEKDEFLEDSYEYIARFFAGSLEELEQRNSQIQARFKRIDNTRFTGSIYSSGTRAATCSIWFGGTLGGHGICYSNSDDNSRNSFNEMISVVDDGYSLALAPMGMQSFENRADEALSQQGVAEHLWSLFIRPLQ</sequence>
<comment type="caution">
    <text evidence="3">The sequence shown here is derived from an EMBL/GenBank/DDBJ whole genome shotgun (WGS) entry which is preliminary data.</text>
</comment>
<evidence type="ECO:0000256" key="1">
    <source>
        <dbReference type="SAM" id="MobiDB-lite"/>
    </source>
</evidence>
<dbReference type="PROSITE" id="PS50104">
    <property type="entry name" value="TIR"/>
    <property type="match status" value="1"/>
</dbReference>
<dbReference type="InterPro" id="IPR035897">
    <property type="entry name" value="Toll_tir_struct_dom_sf"/>
</dbReference>
<feature type="domain" description="TIR" evidence="2">
    <location>
        <begin position="1"/>
        <end position="142"/>
    </location>
</feature>
<evidence type="ECO:0000313" key="3">
    <source>
        <dbReference type="EMBL" id="NYS77564.1"/>
    </source>
</evidence>
<dbReference type="AlphaFoldDB" id="A0A7Z0RXQ2"/>
<evidence type="ECO:0000259" key="2">
    <source>
        <dbReference type="PROSITE" id="PS50104"/>
    </source>
</evidence>
<feature type="region of interest" description="Disordered" evidence="1">
    <location>
        <begin position="144"/>
        <end position="176"/>
    </location>
</feature>
<dbReference type="Proteomes" id="UP000526892">
    <property type="component" value="Unassembled WGS sequence"/>
</dbReference>
<dbReference type="SMART" id="SM00255">
    <property type="entry name" value="TIR"/>
    <property type="match status" value="1"/>
</dbReference>
<evidence type="ECO:0000313" key="4">
    <source>
        <dbReference type="Proteomes" id="UP000526892"/>
    </source>
</evidence>
<dbReference type="GO" id="GO:0007165">
    <property type="term" value="P:signal transduction"/>
    <property type="evidence" value="ECO:0007669"/>
    <property type="project" value="InterPro"/>
</dbReference>
<dbReference type="InterPro" id="IPR000157">
    <property type="entry name" value="TIR_dom"/>
</dbReference>
<keyword evidence="4" id="KW-1185">Reference proteome</keyword>
<organism evidence="3 4">
    <name type="scientific">Vreelandella glaciei</name>
    <dbReference type="NCBI Taxonomy" id="186761"/>
    <lineage>
        <taxon>Bacteria</taxon>
        <taxon>Pseudomonadati</taxon>
        <taxon>Pseudomonadota</taxon>
        <taxon>Gammaproteobacteria</taxon>
        <taxon>Oceanospirillales</taxon>
        <taxon>Halomonadaceae</taxon>
        <taxon>Vreelandella</taxon>
    </lineage>
</organism>
<proteinExistence type="predicted"/>
<dbReference type="EMBL" id="JACCDE010000008">
    <property type="protein sequence ID" value="NYS77564.1"/>
    <property type="molecule type" value="Genomic_DNA"/>
</dbReference>
<accession>A0A7Z0RXQ2</accession>
<dbReference type="SUPFAM" id="SSF52200">
    <property type="entry name" value="Toll/Interleukin receptor TIR domain"/>
    <property type="match status" value="1"/>
</dbReference>
<keyword evidence="3" id="KW-0675">Receptor</keyword>
<gene>
    <name evidence="3" type="ORF">HZS80_07515</name>
</gene>
<protein>
    <submittedName>
        <fullName evidence="3">Toll/interleukin-1 receptor domain-containing protein</fullName>
    </submittedName>
</protein>
<dbReference type="Pfam" id="PF13676">
    <property type="entry name" value="TIR_2"/>
    <property type="match status" value="1"/>
</dbReference>